<accession>L0NIV4</accession>
<evidence type="ECO:0000313" key="1">
    <source>
        <dbReference type="EMBL" id="CCF20202.1"/>
    </source>
</evidence>
<reference evidence="1 2" key="1">
    <citation type="journal article" date="2013" name="Genome Biol. Evol.">
        <title>Life in an arsenic-containing gold mine: genome and physiology of the autotrophic arsenite-oxidizing bacterium rhizobium sp. NT-26.</title>
        <authorList>
            <person name="Andres J."/>
            <person name="Arsene-Ploetze F."/>
            <person name="Barbe V."/>
            <person name="Brochier-Armanet C."/>
            <person name="Cleiss-Arnold J."/>
            <person name="Coppee J.Y."/>
            <person name="Dillies M.A."/>
            <person name="Geist"/>
            <person name="L"/>
            <person name="Joublin A."/>
            <person name="Koechler S."/>
            <person name="Lassalle F."/>
            <person name="Marchal M."/>
            <person name="Medigue C."/>
            <person name="Muller D."/>
            <person name="Nesme X."/>
            <person name="Plewniak F."/>
            <person name="Proux C."/>
            <person name="Ramirez-Bahena M.H."/>
            <person name="Schenowitz C."/>
            <person name="Sismeiro O."/>
            <person name="Vallenet D."/>
            <person name="Santini J.M."/>
            <person name="Bertin P.N."/>
        </authorList>
    </citation>
    <scope>NUCLEOTIDE SEQUENCE [LARGE SCALE GENOMIC DNA]</scope>
    <source>
        <strain evidence="1 2">NT-26</strain>
    </source>
</reference>
<keyword evidence="2" id="KW-1185">Reference proteome</keyword>
<dbReference type="Proteomes" id="UP000010792">
    <property type="component" value="Chromosome"/>
</dbReference>
<gene>
    <name evidence="1" type="ORF">NT26_2478</name>
</gene>
<organism evidence="1 2">
    <name type="scientific">Pseudorhizobium banfieldiae</name>
    <dbReference type="NCBI Taxonomy" id="1125847"/>
    <lineage>
        <taxon>Bacteria</taxon>
        <taxon>Pseudomonadati</taxon>
        <taxon>Pseudomonadota</taxon>
        <taxon>Alphaproteobacteria</taxon>
        <taxon>Hyphomicrobiales</taxon>
        <taxon>Rhizobiaceae</taxon>
        <taxon>Rhizobium/Agrobacterium group</taxon>
        <taxon>Pseudorhizobium</taxon>
    </lineage>
</organism>
<dbReference type="KEGG" id="rht:NT26_2478"/>
<protein>
    <submittedName>
        <fullName evidence="1">Uncharacterized protein</fullName>
    </submittedName>
</protein>
<sequence>MVCRSPTCWCARGWPGNPVRPVAGASDIRVLCFAAGVLQAEREPSLLGLSWSFAVR</sequence>
<proteinExistence type="predicted"/>
<evidence type="ECO:0000313" key="2">
    <source>
        <dbReference type="Proteomes" id="UP000010792"/>
    </source>
</evidence>
<name>L0NIV4_9HYPH</name>
<dbReference type="AlphaFoldDB" id="L0NIV4"/>
<dbReference type="EMBL" id="FO082820">
    <property type="protein sequence ID" value="CCF20202.1"/>
    <property type="molecule type" value="Genomic_DNA"/>
</dbReference>